<dbReference type="EMBL" id="CP096983">
    <property type="protein sequence ID" value="URZ12458.1"/>
    <property type="molecule type" value="Genomic_DNA"/>
</dbReference>
<dbReference type="GO" id="GO:0016747">
    <property type="term" value="F:acyltransferase activity, transferring groups other than amino-acyl groups"/>
    <property type="evidence" value="ECO:0007669"/>
    <property type="project" value="InterPro"/>
</dbReference>
<reference evidence="1 2" key="1">
    <citation type="submission" date="2022-04" db="EMBL/GenBank/DDBJ databases">
        <title>Genome sequence of C. roseum typestrain.</title>
        <authorList>
            <person name="Poehlein A."/>
            <person name="Schoch T."/>
            <person name="Duerre P."/>
            <person name="Daniel R."/>
        </authorList>
    </citation>
    <scope>NUCLEOTIDE SEQUENCE [LARGE SCALE GENOMIC DNA]</scope>
    <source>
        <strain evidence="1 2">DSM 7320</strain>
    </source>
</reference>
<dbReference type="STRING" id="84029.CROST_27530"/>
<dbReference type="Pfam" id="PF00583">
    <property type="entry name" value="Acetyltransf_1"/>
    <property type="match status" value="1"/>
</dbReference>
<dbReference type="PANTHER" id="PTHR43415">
    <property type="entry name" value="SPERMIDINE N(1)-ACETYLTRANSFERASE"/>
    <property type="match status" value="1"/>
</dbReference>
<dbReference type="CDD" id="cd04301">
    <property type="entry name" value="NAT_SF"/>
    <property type="match status" value="1"/>
</dbReference>
<proteinExistence type="predicted"/>
<dbReference type="InterPro" id="IPR016181">
    <property type="entry name" value="Acyl_CoA_acyltransferase"/>
</dbReference>
<dbReference type="InterPro" id="IPR000182">
    <property type="entry name" value="GNAT_dom"/>
</dbReference>
<dbReference type="Proteomes" id="UP000190951">
    <property type="component" value="Chromosome"/>
</dbReference>
<evidence type="ECO:0000313" key="1">
    <source>
        <dbReference type="EMBL" id="URZ12458.1"/>
    </source>
</evidence>
<dbReference type="RefSeq" id="WP_077832657.1">
    <property type="nucleotide sequence ID" value="NZ_CP096983.1"/>
</dbReference>
<organism evidence="1 2">
    <name type="scientific">Clostridium felsineum</name>
    <dbReference type="NCBI Taxonomy" id="36839"/>
    <lineage>
        <taxon>Bacteria</taxon>
        <taxon>Bacillati</taxon>
        <taxon>Bacillota</taxon>
        <taxon>Clostridia</taxon>
        <taxon>Eubacteriales</taxon>
        <taxon>Clostridiaceae</taxon>
        <taxon>Clostridium</taxon>
    </lineage>
</organism>
<keyword evidence="1" id="KW-0808">Transferase</keyword>
<name>A0A1S8L3L8_9CLOT</name>
<dbReference type="PANTHER" id="PTHR43415:SF3">
    <property type="entry name" value="GNAT-FAMILY ACETYLTRANSFERASE"/>
    <property type="match status" value="1"/>
</dbReference>
<evidence type="ECO:0000313" key="2">
    <source>
        <dbReference type="Proteomes" id="UP000190951"/>
    </source>
</evidence>
<accession>A0A1S8L3L8</accession>
<dbReference type="EC" id="2.3.1.210" evidence="1"/>
<dbReference type="PROSITE" id="PS51186">
    <property type="entry name" value="GNAT"/>
    <property type="match status" value="1"/>
</dbReference>
<dbReference type="KEGG" id="crw:CROST_031800"/>
<protein>
    <submittedName>
        <fullName evidence="1">dTDP-fucosamine acetyltransferase</fullName>
        <ecNumber evidence="1">2.3.1.210</ecNumber>
    </submittedName>
</protein>
<dbReference type="AlphaFoldDB" id="A0A1S8L3L8"/>
<gene>
    <name evidence="1" type="primary">wecD</name>
    <name evidence="1" type="ORF">CROST_031800</name>
</gene>
<dbReference type="Gene3D" id="3.40.630.30">
    <property type="match status" value="1"/>
</dbReference>
<sequence length="164" mass="19049">MIIREIRPGDAYSFWRMQFELDKETEYMMYEPEERSSNLNFINSLIRDAVEGDDLLLVAEEEGEIIGYISAARGVLSRIKHSAYIVTGVKKEFQRKGIGNKLVKKMNLWAQNQNIKRLELTVICENEAAKRLFEKNGFVIEGIKKNAMLIGKEYLDEFYMGKLL</sequence>
<keyword evidence="1" id="KW-0012">Acyltransferase</keyword>
<dbReference type="SUPFAM" id="SSF55729">
    <property type="entry name" value="Acyl-CoA N-acyltransferases (Nat)"/>
    <property type="match status" value="1"/>
</dbReference>
<keyword evidence="2" id="KW-1185">Reference proteome</keyword>